<evidence type="ECO:0000313" key="1">
    <source>
        <dbReference type="EMBL" id="ANI83314.2"/>
    </source>
</evidence>
<evidence type="ECO:0000313" key="2">
    <source>
        <dbReference type="EMBL" id="SFC02727.1"/>
    </source>
</evidence>
<keyword evidence="3" id="KW-1185">Reference proteome</keyword>
<dbReference type="EMBL" id="FOKO01000002">
    <property type="protein sequence ID" value="SFC02727.1"/>
    <property type="molecule type" value="Genomic_DNA"/>
</dbReference>
<gene>
    <name evidence="1" type="ORF">AWR26_14540</name>
    <name evidence="2" type="ORF">SAMN05216286_1344</name>
</gene>
<sequence>MKIIQMQSVFFYEQNNTLDFDGLSYFLRKKIKEITGFELHSTSLLGVLPKDVPPEVPRLQLNSEDNKLRVIGSLQRLDFFIERRDDQEELEKERFFSIVDANFEIHQQLAKNITRVGLIVVKTRDEDNPHEYVARTYLNSQNVRDIHELTETNIAYNRQFECDHLKFNCHTTHTSGYDYIRQKSIYIRQIDVSSLPDKIFYLTYNKNAIVKAFNEKLNERE</sequence>
<protein>
    <submittedName>
        <fullName evidence="2">Uncharacterized protein</fullName>
    </submittedName>
</protein>
<evidence type="ECO:0000313" key="3">
    <source>
        <dbReference type="Proteomes" id="UP000078227"/>
    </source>
</evidence>
<accession>A0AA94H1T7</accession>
<dbReference type="EMBL" id="CP014007">
    <property type="protein sequence ID" value="ANI83314.2"/>
    <property type="molecule type" value="Genomic_DNA"/>
</dbReference>
<organism evidence="2 4">
    <name type="scientific">Kosakonia oryzae</name>
    <dbReference type="NCBI Taxonomy" id="497725"/>
    <lineage>
        <taxon>Bacteria</taxon>
        <taxon>Pseudomonadati</taxon>
        <taxon>Pseudomonadota</taxon>
        <taxon>Gammaproteobacteria</taxon>
        <taxon>Enterobacterales</taxon>
        <taxon>Enterobacteriaceae</taxon>
        <taxon>Kosakonia</taxon>
    </lineage>
</organism>
<proteinExistence type="predicted"/>
<evidence type="ECO:0000313" key="4">
    <source>
        <dbReference type="Proteomes" id="UP000182314"/>
    </source>
</evidence>
<dbReference type="Proteomes" id="UP000182314">
    <property type="component" value="Unassembled WGS sequence"/>
</dbReference>
<reference evidence="2 4" key="1">
    <citation type="submission" date="2016-10" db="EMBL/GenBank/DDBJ databases">
        <authorList>
            <person name="Varghese N."/>
            <person name="Submissions S."/>
        </authorList>
    </citation>
    <scope>NUCLEOTIDE SEQUENCE [LARGE SCALE GENOMIC DNA]</scope>
    <source>
        <strain evidence="2 4">CGMCC 1.7012</strain>
    </source>
</reference>
<dbReference type="AlphaFoldDB" id="A0AA94H1T7"/>
<name>A0AA94H1T7_9ENTR</name>
<dbReference type="RefSeq" id="WP_139227879.1">
    <property type="nucleotide sequence ID" value="NZ_CP014007.2"/>
</dbReference>
<dbReference type="Proteomes" id="UP000078227">
    <property type="component" value="Chromosome"/>
</dbReference>
<reference evidence="1 3" key="2">
    <citation type="submission" date="2021-03" db="EMBL/GenBank/DDBJ databases">
        <authorList>
            <person name="Li Y."/>
            <person name="Li S."/>
            <person name="Chen M."/>
            <person name="Peng G."/>
            <person name="Tan Z."/>
            <person name="An Q."/>
        </authorList>
    </citation>
    <scope>NUCLEOTIDE SEQUENCE [LARGE SCALE GENOMIC DNA]</scope>
    <source>
        <strain evidence="1 3">Ola 51</strain>
    </source>
</reference>